<sequence length="147" mass="14967">MTATGSWRPTSTERWTSPAGVPRAATRRERARAVGRPTPPSGLSTGAIARTGRPDRLAGTRRRLVALARVLAGGLVVLAVVVVAAPWLLGGPGPGVDTVAAHLFGAVVAVGATAIAAHRRTSSGVAVLAAASVPVILFLLLAISWWA</sequence>
<name>A0ABT5SQN9_9PSEU</name>
<evidence type="ECO:0000256" key="2">
    <source>
        <dbReference type="SAM" id="Phobius"/>
    </source>
</evidence>
<keyword evidence="4" id="KW-1185">Reference proteome</keyword>
<dbReference type="RefSeq" id="WP_274199676.1">
    <property type="nucleotide sequence ID" value="NZ_JAQZAO010000003.1"/>
</dbReference>
<keyword evidence="2" id="KW-0812">Transmembrane</keyword>
<dbReference type="Proteomes" id="UP001300763">
    <property type="component" value="Unassembled WGS sequence"/>
</dbReference>
<feature type="transmembrane region" description="Helical" evidence="2">
    <location>
        <begin position="66"/>
        <end position="87"/>
    </location>
</feature>
<comment type="caution">
    <text evidence="3">The sequence shown here is derived from an EMBL/GenBank/DDBJ whole genome shotgun (WGS) entry which is preliminary data.</text>
</comment>
<feature type="transmembrane region" description="Helical" evidence="2">
    <location>
        <begin position="124"/>
        <end position="146"/>
    </location>
</feature>
<protein>
    <submittedName>
        <fullName evidence="3">Uncharacterized protein</fullName>
    </submittedName>
</protein>
<evidence type="ECO:0000313" key="4">
    <source>
        <dbReference type="Proteomes" id="UP001300763"/>
    </source>
</evidence>
<reference evidence="3 4" key="1">
    <citation type="submission" date="2023-02" db="EMBL/GenBank/DDBJ databases">
        <title>Genome sequencing required for Actinomycetospora new species description.</title>
        <authorList>
            <person name="Saimee Y."/>
            <person name="Duangmal K."/>
        </authorList>
    </citation>
    <scope>NUCLEOTIDE SEQUENCE [LARGE SCALE GENOMIC DNA]</scope>
    <source>
        <strain evidence="3 4">DW7H6</strain>
    </source>
</reference>
<dbReference type="EMBL" id="JAQZAO010000003">
    <property type="protein sequence ID" value="MDD7965124.1"/>
    <property type="molecule type" value="Genomic_DNA"/>
</dbReference>
<feature type="region of interest" description="Disordered" evidence="1">
    <location>
        <begin position="1"/>
        <end position="54"/>
    </location>
</feature>
<organism evidence="3 4">
    <name type="scientific">Actinomycetospora lemnae</name>
    <dbReference type="NCBI Taxonomy" id="3019891"/>
    <lineage>
        <taxon>Bacteria</taxon>
        <taxon>Bacillati</taxon>
        <taxon>Actinomycetota</taxon>
        <taxon>Actinomycetes</taxon>
        <taxon>Pseudonocardiales</taxon>
        <taxon>Pseudonocardiaceae</taxon>
        <taxon>Actinomycetospora</taxon>
    </lineage>
</organism>
<proteinExistence type="predicted"/>
<evidence type="ECO:0000256" key="1">
    <source>
        <dbReference type="SAM" id="MobiDB-lite"/>
    </source>
</evidence>
<feature type="compositionally biased region" description="Polar residues" evidence="1">
    <location>
        <begin position="1"/>
        <end position="15"/>
    </location>
</feature>
<gene>
    <name evidence="3" type="ORF">PGB27_07135</name>
</gene>
<keyword evidence="2" id="KW-0472">Membrane</keyword>
<evidence type="ECO:0000313" key="3">
    <source>
        <dbReference type="EMBL" id="MDD7965124.1"/>
    </source>
</evidence>
<feature type="transmembrane region" description="Helical" evidence="2">
    <location>
        <begin position="99"/>
        <end position="117"/>
    </location>
</feature>
<accession>A0ABT5SQN9</accession>
<keyword evidence="2" id="KW-1133">Transmembrane helix</keyword>